<feature type="transmembrane region" description="Helical" evidence="2">
    <location>
        <begin position="111"/>
        <end position="131"/>
    </location>
</feature>
<proteinExistence type="predicted"/>
<dbReference type="Gene3D" id="1.20.1250.20">
    <property type="entry name" value="MFS general substrate transporter like domains"/>
    <property type="match status" value="1"/>
</dbReference>
<feature type="transmembrane region" description="Helical" evidence="2">
    <location>
        <begin position="497"/>
        <end position="521"/>
    </location>
</feature>
<keyword evidence="2" id="KW-0812">Transmembrane</keyword>
<dbReference type="InterPro" id="IPR036259">
    <property type="entry name" value="MFS_trans_sf"/>
</dbReference>
<feature type="transmembrane region" description="Helical" evidence="2">
    <location>
        <begin position="143"/>
        <end position="165"/>
    </location>
</feature>
<feature type="compositionally biased region" description="Polar residues" evidence="1">
    <location>
        <begin position="358"/>
        <end position="378"/>
    </location>
</feature>
<evidence type="ECO:0000256" key="1">
    <source>
        <dbReference type="SAM" id="MobiDB-lite"/>
    </source>
</evidence>
<dbReference type="SUPFAM" id="SSF103473">
    <property type="entry name" value="MFS general substrate transporter"/>
    <property type="match status" value="1"/>
</dbReference>
<dbReference type="PANTHER" id="PTHR11360">
    <property type="entry name" value="MONOCARBOXYLATE TRANSPORTER"/>
    <property type="match status" value="1"/>
</dbReference>
<feature type="transmembrane region" description="Helical" evidence="2">
    <location>
        <begin position="201"/>
        <end position="220"/>
    </location>
</feature>
<feature type="transmembrane region" description="Helical" evidence="2">
    <location>
        <begin position="83"/>
        <end position="104"/>
    </location>
</feature>
<dbReference type="InterPro" id="IPR050327">
    <property type="entry name" value="Proton-linked_MCT"/>
</dbReference>
<sequence length="591" mass="63399">MNNATFVDDISEVSPPQEHCDALPHMGDRPQAQKRRTANHASAPWRVAVVGCLIVLFATSVFGTSGLFYVYFMDTFSVSHEAASWPASTMAVTLNCAGLVVSLLQRFLSIFQISLLGSLLLWTSLILAAFAPNMGVMTLLFGAFHGLGLGFVENTVSVIIATSFLRNKSFAMGLKDTGRTLSVLIFPTVVSYFHSLYGIRSTLALCGALLMHVTGLVLTLRRHPFTERPAFRRNRTGSKVIATSGSIQTVRPHEEPSDNVTRIITVNNLNYGSCKNFVKAADLPNNIVRPFGAPHSPIRDSEINMCAQNQAVGGVAPAPACITSEGGSNNAAQQIHAQESTSSPRSQSLRNVRVVADCSSSPAVNRPQRQSTGTSLTSDVGRPTPNENQKTAPANRTEMLLLFGDPTLYILAFQNTVMSYSSFTFRSLIVDYARDKGVPLANAELMGTYCAASDLLLGHVGLPFLADRGFVNRTLLAALTFGLLSASMFALSVSEGFVSFLGIFLVQSLLISATASFSPVLITDYLGACRVPITCGVSGLVTGPLLLATPSITGFFRDARGSYDNLVRLIAGMAATSAILILLLRIPRKKC</sequence>
<dbReference type="GO" id="GO:0008028">
    <property type="term" value="F:monocarboxylic acid transmembrane transporter activity"/>
    <property type="evidence" value="ECO:0007669"/>
    <property type="project" value="TreeGrafter"/>
</dbReference>
<feature type="transmembrane region" description="Helical" evidence="2">
    <location>
        <begin position="533"/>
        <end position="553"/>
    </location>
</feature>
<dbReference type="PANTHER" id="PTHR11360:SF303">
    <property type="entry name" value="MAJOR FACILITATOR SUPERFAMILY (MFS) PROFILE DOMAIN-CONTAINING PROTEIN"/>
    <property type="match status" value="1"/>
</dbReference>
<feature type="transmembrane region" description="Helical" evidence="2">
    <location>
        <begin position="474"/>
        <end position="491"/>
    </location>
</feature>
<dbReference type="AlphaFoldDB" id="A0A224Z3D8"/>
<feature type="region of interest" description="Disordered" evidence="1">
    <location>
        <begin position="326"/>
        <end position="393"/>
    </location>
</feature>
<name>A0A224Z3D8_9ACAR</name>
<feature type="transmembrane region" description="Helical" evidence="2">
    <location>
        <begin position="565"/>
        <end position="584"/>
    </location>
</feature>
<accession>A0A224Z3D8</accession>
<feature type="transmembrane region" description="Helical" evidence="2">
    <location>
        <begin position="177"/>
        <end position="195"/>
    </location>
</feature>
<dbReference type="Pfam" id="PF07690">
    <property type="entry name" value="MFS_1"/>
    <property type="match status" value="1"/>
</dbReference>
<feature type="compositionally biased region" description="Polar residues" evidence="1">
    <location>
        <begin position="326"/>
        <end position="350"/>
    </location>
</feature>
<dbReference type="EMBL" id="GFPF01009937">
    <property type="protein sequence ID" value="MAA21083.1"/>
    <property type="molecule type" value="Transcribed_RNA"/>
</dbReference>
<evidence type="ECO:0000313" key="3">
    <source>
        <dbReference type="EMBL" id="MAA21083.1"/>
    </source>
</evidence>
<evidence type="ECO:0000256" key="2">
    <source>
        <dbReference type="SAM" id="Phobius"/>
    </source>
</evidence>
<protein>
    <submittedName>
        <fullName evidence="3">Monocarboxylate transporter 9-like protein</fullName>
    </submittedName>
</protein>
<keyword evidence="2" id="KW-1133">Transmembrane helix</keyword>
<reference evidence="3" key="1">
    <citation type="journal article" date="2017" name="Parasit. Vectors">
        <title>Sialotranscriptomics of Rhipicephalus zambeziensis reveals intricate expression profiles of secretory proteins and suggests tight temporal transcriptional regulation during blood-feeding.</title>
        <authorList>
            <person name="de Castro M.H."/>
            <person name="de Klerk D."/>
            <person name="Pienaar R."/>
            <person name="Rees D.J.G."/>
            <person name="Mans B.J."/>
        </authorList>
    </citation>
    <scope>NUCLEOTIDE SEQUENCE</scope>
    <source>
        <tissue evidence="3">Salivary glands</tissue>
    </source>
</reference>
<keyword evidence="2" id="KW-0472">Membrane</keyword>
<feature type="transmembrane region" description="Helical" evidence="2">
    <location>
        <begin position="45"/>
        <end position="71"/>
    </location>
</feature>
<dbReference type="InterPro" id="IPR011701">
    <property type="entry name" value="MFS"/>
</dbReference>
<organism evidence="3">
    <name type="scientific">Rhipicephalus zambeziensis</name>
    <dbReference type="NCBI Taxonomy" id="60191"/>
    <lineage>
        <taxon>Eukaryota</taxon>
        <taxon>Metazoa</taxon>
        <taxon>Ecdysozoa</taxon>
        <taxon>Arthropoda</taxon>
        <taxon>Chelicerata</taxon>
        <taxon>Arachnida</taxon>
        <taxon>Acari</taxon>
        <taxon>Parasitiformes</taxon>
        <taxon>Ixodida</taxon>
        <taxon>Ixodoidea</taxon>
        <taxon>Ixodidae</taxon>
        <taxon>Rhipicephalinae</taxon>
        <taxon>Rhipicephalus</taxon>
        <taxon>Rhipicephalus</taxon>
    </lineage>
</organism>